<name>A0ABW3PSY1_9BACL</name>
<reference evidence="2" key="1">
    <citation type="journal article" date="2019" name="Int. J. Syst. Evol. Microbiol.">
        <title>The Global Catalogue of Microorganisms (GCM) 10K type strain sequencing project: providing services to taxonomists for standard genome sequencing and annotation.</title>
        <authorList>
            <consortium name="The Broad Institute Genomics Platform"/>
            <consortium name="The Broad Institute Genome Sequencing Center for Infectious Disease"/>
            <person name="Wu L."/>
            <person name="Ma J."/>
        </authorList>
    </citation>
    <scope>NUCLEOTIDE SEQUENCE [LARGE SCALE GENOMIC DNA]</scope>
    <source>
        <strain evidence="2">CCUG 53519</strain>
    </source>
</reference>
<dbReference type="RefSeq" id="WP_379292315.1">
    <property type="nucleotide sequence ID" value="NZ_JBHTKX010000001.1"/>
</dbReference>
<evidence type="ECO:0000313" key="2">
    <source>
        <dbReference type="Proteomes" id="UP001597169"/>
    </source>
</evidence>
<dbReference type="Proteomes" id="UP001597169">
    <property type="component" value="Unassembled WGS sequence"/>
</dbReference>
<protein>
    <submittedName>
        <fullName evidence="1">Uncharacterized protein</fullName>
    </submittedName>
</protein>
<evidence type="ECO:0000313" key="1">
    <source>
        <dbReference type="EMBL" id="MFD1127631.1"/>
    </source>
</evidence>
<dbReference type="EMBL" id="JBHTKX010000001">
    <property type="protein sequence ID" value="MFD1127631.1"/>
    <property type="molecule type" value="Genomic_DNA"/>
</dbReference>
<comment type="caution">
    <text evidence="1">The sequence shown here is derived from an EMBL/GenBank/DDBJ whole genome shotgun (WGS) entry which is preliminary data.</text>
</comment>
<organism evidence="1 2">
    <name type="scientific">Paenibacillus provencensis</name>
    <dbReference type="NCBI Taxonomy" id="441151"/>
    <lineage>
        <taxon>Bacteria</taxon>
        <taxon>Bacillati</taxon>
        <taxon>Bacillota</taxon>
        <taxon>Bacilli</taxon>
        <taxon>Bacillales</taxon>
        <taxon>Paenibacillaceae</taxon>
        <taxon>Paenibacillus</taxon>
    </lineage>
</organism>
<gene>
    <name evidence="1" type="ORF">ACFQ3J_05490</name>
</gene>
<proteinExistence type="predicted"/>
<sequence length="68" mass="7845">MPLKGGVTHGEHARTACQKKLVDSNKRMMDRNARFDTEEGRVYAQTLVKLVMIEMQIEAQEKEKIARK</sequence>
<keyword evidence="2" id="KW-1185">Reference proteome</keyword>
<accession>A0ABW3PSY1</accession>